<dbReference type="EMBL" id="KU886223">
    <property type="protein sequence ID" value="ANH51595.1"/>
    <property type="molecule type" value="Genomic_DNA"/>
</dbReference>
<evidence type="ECO:0000313" key="2">
    <source>
        <dbReference type="Proteomes" id="UP000222975"/>
    </source>
</evidence>
<dbReference type="Proteomes" id="UP000222975">
    <property type="component" value="Segment"/>
</dbReference>
<evidence type="ECO:0000313" key="1">
    <source>
        <dbReference type="EMBL" id="ANH51595.1"/>
    </source>
</evidence>
<reference evidence="2" key="1">
    <citation type="submission" date="2016-03" db="EMBL/GenBank/DDBJ databases">
        <authorList>
            <person name="Sharma R."/>
            <person name="Simister A.R."/>
            <person name="Berg J.A."/>
            <person name="Jensen G.L."/>
            <person name="Keele B.R."/>
            <person name="Ward M.E.H."/>
            <person name="Breakwell D.P."/>
            <person name="Hope S."/>
            <person name="Grose J.H."/>
        </authorList>
    </citation>
    <scope>NUCLEOTIDE SEQUENCE [LARGE SCALE GENOMIC DNA]</scope>
</reference>
<proteinExistence type="predicted"/>
<gene>
    <name evidence="1" type="ORF">SIMMY50_133</name>
</gene>
<keyword evidence="2" id="KW-1185">Reference proteome</keyword>
<accession>A0A173GDF7</accession>
<organism evidence="1 2">
    <name type="scientific">Erwinia phage vB_EamM_Simmy50</name>
    <dbReference type="NCBI Taxonomy" id="1815988"/>
    <lineage>
        <taxon>Viruses</taxon>
        <taxon>Duplodnaviria</taxon>
        <taxon>Heunggongvirae</taxon>
        <taxon>Uroviricota</taxon>
        <taxon>Caudoviricetes</taxon>
        <taxon>Chimalliviridae</taxon>
        <taxon>Agricanvirus</taxon>
        <taxon>Agricanvirus simmy50</taxon>
    </lineage>
</organism>
<name>A0A173GDF7_9CAUD</name>
<sequence length="279" mass="26317">MFELLLNSSYRPVSGGGPLPDSDTTAVGQQIFATSGTTSWTVPAGVFDICAVAVGSGGKGLTGTPHIGARGGDLRYVNRLKVTPGEVLTLVVGDMTGNDSKLLRGNTVLLLARGGDSTSTSTPISLPLLGGGNGGLGGQTAGTNNGGGGAGGYSGDGGMGGCPTVDGQAGKGGGGGGGAGWSYNGNRYGAGGGGVGLYGEGASGDISIGSTSGAGGTITQFGKAGSAGTAANGGTGGRYGGGAGMGSGYTPGTGGIRIIWGKGRSFPSALTADQTVVAG</sequence>
<protein>
    <submittedName>
        <fullName evidence="1">Uncharacterized protein</fullName>
    </submittedName>
</protein>